<evidence type="ECO:0000313" key="1">
    <source>
        <dbReference type="EMBL" id="KAB0264799.1"/>
    </source>
</evidence>
<keyword evidence="2" id="KW-1185">Reference proteome</keyword>
<organism evidence="1 2">
    <name type="scientific">Microvirga brassicacearum</name>
    <dbReference type="NCBI Taxonomy" id="2580413"/>
    <lineage>
        <taxon>Bacteria</taxon>
        <taxon>Pseudomonadati</taxon>
        <taxon>Pseudomonadota</taxon>
        <taxon>Alphaproteobacteria</taxon>
        <taxon>Hyphomicrobiales</taxon>
        <taxon>Methylobacteriaceae</taxon>
        <taxon>Microvirga</taxon>
    </lineage>
</organism>
<reference evidence="1 2" key="1">
    <citation type="journal article" date="2019" name="Microorganisms">
        <title>Genome Insights into the Novel Species Microvirga brassicacearum, a Rapeseed Endophyte with Biotechnological Potential.</title>
        <authorList>
            <person name="Jimenez-Gomez A."/>
            <person name="Saati-Santamaria Z."/>
            <person name="Igual J.M."/>
            <person name="Rivas R."/>
            <person name="Mateos P.F."/>
            <person name="Garcia-Fraile P."/>
        </authorList>
    </citation>
    <scope>NUCLEOTIDE SEQUENCE [LARGE SCALE GENOMIC DNA]</scope>
    <source>
        <strain evidence="1 2">CDVBN77</strain>
    </source>
</reference>
<evidence type="ECO:0000313" key="2">
    <source>
        <dbReference type="Proteomes" id="UP000325684"/>
    </source>
</evidence>
<dbReference type="AlphaFoldDB" id="A0A5N3P514"/>
<accession>A0A5N3P514</accession>
<dbReference type="Proteomes" id="UP000325684">
    <property type="component" value="Unassembled WGS sequence"/>
</dbReference>
<dbReference type="RefSeq" id="WP_150948495.1">
    <property type="nucleotide sequence ID" value="NZ_VCMV01000058.1"/>
</dbReference>
<sequence length="126" mass="14281">MSITTPMTAPMFFKTAGLTDERWNSVRKECNYEAEKAVASAGPKTPVEYKRNRLFVMCAELKGAKYVGYASLPVEQWNAIRKLCTEEFEAAIAGLPESRRRGELRDERKFECVKRNGISLHDGFPS</sequence>
<dbReference type="OrthoDB" id="9853243at2"/>
<proteinExistence type="predicted"/>
<dbReference type="EMBL" id="VCMV01000058">
    <property type="protein sequence ID" value="KAB0264799.1"/>
    <property type="molecule type" value="Genomic_DNA"/>
</dbReference>
<comment type="caution">
    <text evidence="1">The sequence shown here is derived from an EMBL/GenBank/DDBJ whole genome shotgun (WGS) entry which is preliminary data.</text>
</comment>
<protein>
    <submittedName>
        <fullName evidence="1">Uncharacterized protein</fullName>
    </submittedName>
</protein>
<gene>
    <name evidence="1" type="ORF">FEZ63_21520</name>
</gene>
<name>A0A5N3P514_9HYPH</name>